<dbReference type="EMBL" id="UAVU01000009">
    <property type="protein sequence ID" value="SQC92365.1"/>
    <property type="molecule type" value="Genomic_DNA"/>
</dbReference>
<dbReference type="PANTHER" id="PTHR37957">
    <property type="entry name" value="BLR7070 PROTEIN"/>
    <property type="match status" value="1"/>
</dbReference>
<organism evidence="2 3">
    <name type="scientific">Cedecea neteri</name>
    <dbReference type="NCBI Taxonomy" id="158822"/>
    <lineage>
        <taxon>Bacteria</taxon>
        <taxon>Pseudomonadati</taxon>
        <taxon>Pseudomonadota</taxon>
        <taxon>Gammaproteobacteria</taxon>
        <taxon>Enterobacterales</taxon>
        <taxon>Enterobacteriaceae</taxon>
        <taxon>Cedecea</taxon>
    </lineage>
</organism>
<evidence type="ECO:0000259" key="1">
    <source>
        <dbReference type="Pfam" id="PF13449"/>
    </source>
</evidence>
<dbReference type="SUPFAM" id="SSF101898">
    <property type="entry name" value="NHL repeat"/>
    <property type="match status" value="1"/>
</dbReference>
<accession>A0A2X3JBZ1</accession>
<dbReference type="Proteomes" id="UP000251197">
    <property type="component" value="Unassembled WGS sequence"/>
</dbReference>
<reference evidence="2 3" key="1">
    <citation type="submission" date="2018-06" db="EMBL/GenBank/DDBJ databases">
        <authorList>
            <consortium name="Pathogen Informatics"/>
            <person name="Doyle S."/>
        </authorList>
    </citation>
    <scope>NUCLEOTIDE SEQUENCE [LARGE SCALE GENOMIC DNA]</scope>
    <source>
        <strain evidence="2 3">NCTC12120</strain>
    </source>
</reference>
<dbReference type="InterPro" id="IPR027372">
    <property type="entry name" value="Phytase-like_dom"/>
</dbReference>
<gene>
    <name evidence="2" type="ORF">NCTC12120_05559</name>
</gene>
<dbReference type="AlphaFoldDB" id="A0A2X3JBZ1"/>
<dbReference type="PANTHER" id="PTHR37957:SF1">
    <property type="entry name" value="PHYTASE-LIKE DOMAIN-CONTAINING PROTEIN"/>
    <property type="match status" value="1"/>
</dbReference>
<feature type="domain" description="Phytase-like" evidence="1">
    <location>
        <begin position="22"/>
        <end position="286"/>
    </location>
</feature>
<protein>
    <submittedName>
        <fullName evidence="2">Uncharacterized protein conserved in bacteria</fullName>
    </submittedName>
</protein>
<dbReference type="Pfam" id="PF13449">
    <property type="entry name" value="Phytase-like"/>
    <property type="match status" value="1"/>
</dbReference>
<proteinExistence type="predicted"/>
<dbReference type="STRING" id="158822.LH23_17810"/>
<name>A0A2X3JBZ1_9ENTR</name>
<sequence>MTIRVSNGKAEAIDAKPLHDEQGPISGLPLPEGLIGATNEIALSDTLQQLKSDKRGLDTEGVTPDGKGGYWLCDEYGPFVIHVDADGKILKKYGPQAEHGEQGVAGGLPNIVKWRQPNRGFEGITRMPDGRIIAAVQSTLDIDGKTKNSARFTRLVSLDPATGKTEMYGYPIDVDVYKKAKDAKIGDIVALDNHRLLLIEQGGDKNKQMRNLVYVVDLNGASGLAGFDKEKAPEFDDAEQLKARGIKLASKKEVVDLRKLGWQQEKAEGMALIDNQTIAVINDNDFGLQAVLANADDYQVDGKGHLLKDGAEVATKIELKPLEKPESQNDFWVIKLPEPLK</sequence>
<evidence type="ECO:0000313" key="2">
    <source>
        <dbReference type="EMBL" id="SQC92365.1"/>
    </source>
</evidence>
<evidence type="ECO:0000313" key="3">
    <source>
        <dbReference type="Proteomes" id="UP000251197"/>
    </source>
</evidence>